<dbReference type="PANTHER" id="PTHR14939">
    <property type="entry name" value="F-BOX ONLY PROTEIN 22"/>
    <property type="match status" value="1"/>
</dbReference>
<dbReference type="AlphaFoldDB" id="D7MPP7"/>
<dbReference type="SUPFAM" id="SSF81383">
    <property type="entry name" value="F-box domain"/>
    <property type="match status" value="1"/>
</dbReference>
<dbReference type="Proteomes" id="UP000008694">
    <property type="component" value="Unassembled WGS sequence"/>
</dbReference>
<dbReference type="Gramene" id="fgenesh1_pg.C_scaffold_8002341">
    <property type="protein sequence ID" value="fgenesh1_pg.C_scaffold_8002341"/>
    <property type="gene ID" value="fgenesh1_pg.C_scaffold_8002341"/>
</dbReference>
<dbReference type="STRING" id="81972.D7MPP7"/>
<dbReference type="PANTHER" id="PTHR14939:SF5">
    <property type="entry name" value="F-BOX ONLY PROTEIN 22"/>
    <property type="match status" value="1"/>
</dbReference>
<feature type="region of interest" description="Disordered" evidence="1">
    <location>
        <begin position="1"/>
        <end position="20"/>
    </location>
</feature>
<feature type="domain" description="FIST C-domain" evidence="2">
    <location>
        <begin position="347"/>
        <end position="494"/>
    </location>
</feature>
<keyword evidence="4" id="KW-1185">Reference proteome</keyword>
<sequence length="526" mass="58433">MAEVSETRKEMTTTKGKSENWKKMKTDTVPIAAMNEDLLHNILLRLPAKSFAFASCVNRSWSSVCNRILSRPKMISAFSRNPDQLRAGEEVLDKVLSEPIRPHFVIANITCGNMEETLTLITERVGSRVPIIVSVVTGILGKEACNDKAAEVKQHSTSDDELFIVPNFAILLTIGYLPGMKVDVIPVIQAKGESESDIGDKFVMDIRNYVSMVSGHAAAPACLILFGEDTHATEPVLHKLDYAMPAETVIVGDQIGEFLHKRGNESRNVQLPKDDCRVLAGLIFARDRLRPAQAERIQFDTAISRGMSSVDLRYKAANVNVSRPRCPSTLLTAKRRGEAEVLDGEQILDDIDNILENHIWENDPYLGVIKRRKYSIGLEEKPKIMSSLVFHQVNGSDDQDLLVDGAGIKTGDQFQVYLPDLKVAEASLKAVTSQHRNLKSKANKPEIVGGFAFVGNSRGDLFFGRPDADSSPFLENFPELRFGGIFCDSEIGRSLFVEEGEEKKEVSIRRFLHVYSSVYLIVSYTS</sequence>
<evidence type="ECO:0000313" key="3">
    <source>
        <dbReference type="EMBL" id="EFH42818.1"/>
    </source>
</evidence>
<dbReference type="GO" id="GO:0000209">
    <property type="term" value="P:protein polyubiquitination"/>
    <property type="evidence" value="ECO:0007669"/>
    <property type="project" value="TreeGrafter"/>
</dbReference>
<dbReference type="KEGG" id="aly:9300928"/>
<dbReference type="InterPro" id="IPR001810">
    <property type="entry name" value="F-box_dom"/>
</dbReference>
<evidence type="ECO:0000313" key="4">
    <source>
        <dbReference type="Proteomes" id="UP000008694"/>
    </source>
</evidence>
<dbReference type="EMBL" id="GL348720">
    <property type="protein sequence ID" value="EFH42818.1"/>
    <property type="molecule type" value="Genomic_DNA"/>
</dbReference>
<dbReference type="GO" id="GO:0032436">
    <property type="term" value="P:positive regulation of proteasomal ubiquitin-dependent protein catabolic process"/>
    <property type="evidence" value="ECO:0007669"/>
    <property type="project" value="TreeGrafter"/>
</dbReference>
<dbReference type="HOGENOM" id="CLU_038429_0_0_1"/>
<reference evidence="4" key="1">
    <citation type="journal article" date="2011" name="Nat. Genet.">
        <title>The Arabidopsis lyrata genome sequence and the basis of rapid genome size change.</title>
        <authorList>
            <person name="Hu T.T."/>
            <person name="Pattyn P."/>
            <person name="Bakker E.G."/>
            <person name="Cao J."/>
            <person name="Cheng J.-F."/>
            <person name="Clark R.M."/>
            <person name="Fahlgren N."/>
            <person name="Fawcett J.A."/>
            <person name="Grimwood J."/>
            <person name="Gundlach H."/>
            <person name="Haberer G."/>
            <person name="Hollister J.D."/>
            <person name="Ossowski S."/>
            <person name="Ottilar R.P."/>
            <person name="Salamov A.A."/>
            <person name="Schneeberger K."/>
            <person name="Spannagl M."/>
            <person name="Wang X."/>
            <person name="Yang L."/>
            <person name="Nasrallah M.E."/>
            <person name="Bergelson J."/>
            <person name="Carrington J.C."/>
            <person name="Gaut B.S."/>
            <person name="Schmutz J."/>
            <person name="Mayer K.F.X."/>
            <person name="Van de Peer Y."/>
            <person name="Grigoriev I.V."/>
            <person name="Nordborg M."/>
            <person name="Weigel D."/>
            <person name="Guo Y.-L."/>
        </authorList>
    </citation>
    <scope>NUCLEOTIDE SEQUENCE [LARGE SCALE GENOMIC DNA]</scope>
    <source>
        <strain evidence="4">cv. MN47</strain>
    </source>
</reference>
<dbReference type="InterPro" id="IPR036047">
    <property type="entry name" value="F-box-like_dom_sf"/>
</dbReference>
<dbReference type="InterPro" id="IPR019494">
    <property type="entry name" value="FIST_C"/>
</dbReference>
<dbReference type="Pfam" id="PF00646">
    <property type="entry name" value="F-box"/>
    <property type="match status" value="1"/>
</dbReference>
<dbReference type="eggNOG" id="ENOG502QT6J">
    <property type="taxonomic scope" value="Eukaryota"/>
</dbReference>
<gene>
    <name evidence="3" type="ORF">ARALYDRAFT_358554</name>
</gene>
<proteinExistence type="predicted"/>
<organism evidence="4">
    <name type="scientific">Arabidopsis lyrata subsp. lyrata</name>
    <name type="common">Lyre-leaved rock-cress</name>
    <dbReference type="NCBI Taxonomy" id="81972"/>
    <lineage>
        <taxon>Eukaryota</taxon>
        <taxon>Viridiplantae</taxon>
        <taxon>Streptophyta</taxon>
        <taxon>Embryophyta</taxon>
        <taxon>Tracheophyta</taxon>
        <taxon>Spermatophyta</taxon>
        <taxon>Magnoliopsida</taxon>
        <taxon>eudicotyledons</taxon>
        <taxon>Gunneridae</taxon>
        <taxon>Pentapetalae</taxon>
        <taxon>rosids</taxon>
        <taxon>malvids</taxon>
        <taxon>Brassicales</taxon>
        <taxon>Brassicaceae</taxon>
        <taxon>Camelineae</taxon>
        <taxon>Arabidopsis</taxon>
    </lineage>
</organism>
<evidence type="ECO:0000259" key="2">
    <source>
        <dbReference type="SMART" id="SM01204"/>
    </source>
</evidence>
<evidence type="ECO:0000256" key="1">
    <source>
        <dbReference type="SAM" id="MobiDB-lite"/>
    </source>
</evidence>
<dbReference type="OrthoDB" id="509497at2759"/>
<dbReference type="SMART" id="SM01204">
    <property type="entry name" value="FIST_C"/>
    <property type="match status" value="1"/>
</dbReference>
<accession>D7MPP7</accession>
<protein>
    <submittedName>
        <fullName evidence="3">F-box/LRR-repeat protein At5g63520</fullName>
    </submittedName>
</protein>
<name>D7MPP7_ARALL</name>